<protein>
    <submittedName>
        <fullName evidence="1">Uncharacterized protein</fullName>
    </submittedName>
</protein>
<accession>A0A5J4KKI0</accession>
<dbReference type="AlphaFoldDB" id="A0A5J4KKI0"/>
<reference evidence="1 2" key="1">
    <citation type="submission" date="2019-10" db="EMBL/GenBank/DDBJ databases">
        <title>Dictyobacter vulcani sp. nov., within the class Ktedonobacteria, isolated from soil of volcanic Mt. Zao.</title>
        <authorList>
            <person name="Zheng Y."/>
            <person name="Wang C.M."/>
            <person name="Sakai Y."/>
            <person name="Abe K."/>
            <person name="Yokota A."/>
            <person name="Yabe S."/>
        </authorList>
    </citation>
    <scope>NUCLEOTIDE SEQUENCE [LARGE SCALE GENOMIC DNA]</scope>
    <source>
        <strain evidence="1 2">W12</strain>
    </source>
</reference>
<dbReference type="EMBL" id="BKZW01000001">
    <property type="protein sequence ID" value="GER86701.1"/>
    <property type="molecule type" value="Genomic_DNA"/>
</dbReference>
<gene>
    <name evidence="1" type="ORF">KDW_08630</name>
</gene>
<comment type="caution">
    <text evidence="1">The sequence shown here is derived from an EMBL/GenBank/DDBJ whole genome shotgun (WGS) entry which is preliminary data.</text>
</comment>
<sequence length="96" mass="11080">MCEIILSNNLFASIYVDESLTIKWSIDGLKSYMVLNYVGQGWRKKITMKKIKFSQRGQFGNAYGFCFADALKHFSTCPGYCSNERYVDPTSYRYNG</sequence>
<evidence type="ECO:0000313" key="2">
    <source>
        <dbReference type="Proteomes" id="UP000326912"/>
    </source>
</evidence>
<organism evidence="1 2">
    <name type="scientific">Dictyobacter vulcani</name>
    <dbReference type="NCBI Taxonomy" id="2607529"/>
    <lineage>
        <taxon>Bacteria</taxon>
        <taxon>Bacillati</taxon>
        <taxon>Chloroflexota</taxon>
        <taxon>Ktedonobacteria</taxon>
        <taxon>Ktedonobacterales</taxon>
        <taxon>Dictyobacteraceae</taxon>
        <taxon>Dictyobacter</taxon>
    </lineage>
</organism>
<name>A0A5J4KKI0_9CHLR</name>
<evidence type="ECO:0000313" key="1">
    <source>
        <dbReference type="EMBL" id="GER86701.1"/>
    </source>
</evidence>
<dbReference type="Proteomes" id="UP000326912">
    <property type="component" value="Unassembled WGS sequence"/>
</dbReference>
<proteinExistence type="predicted"/>
<keyword evidence="2" id="KW-1185">Reference proteome</keyword>